<evidence type="ECO:0000313" key="4">
    <source>
        <dbReference type="Proteomes" id="UP000680279"/>
    </source>
</evidence>
<dbReference type="PANTHER" id="PTHR35333">
    <property type="entry name" value="BETA-LACTAMASE"/>
    <property type="match status" value="1"/>
</dbReference>
<dbReference type="EMBL" id="BOQT01000012">
    <property type="protein sequence ID" value="GIN21970.1"/>
    <property type="molecule type" value="Genomic_DNA"/>
</dbReference>
<feature type="domain" description="Beta-lactamase class A catalytic" evidence="2">
    <location>
        <begin position="59"/>
        <end position="175"/>
    </location>
</feature>
<evidence type="ECO:0000259" key="2">
    <source>
        <dbReference type="Pfam" id="PF13354"/>
    </source>
</evidence>
<keyword evidence="1" id="KW-0472">Membrane</keyword>
<evidence type="ECO:0000256" key="1">
    <source>
        <dbReference type="SAM" id="Phobius"/>
    </source>
</evidence>
<dbReference type="SUPFAM" id="SSF56601">
    <property type="entry name" value="beta-lactamase/transpeptidase-like"/>
    <property type="match status" value="1"/>
</dbReference>
<comment type="caution">
    <text evidence="3">The sequence shown here is derived from an EMBL/GenBank/DDBJ whole genome shotgun (WGS) entry which is preliminary data.</text>
</comment>
<keyword evidence="1" id="KW-1133">Transmembrane helix</keyword>
<feature type="transmembrane region" description="Helical" evidence="1">
    <location>
        <begin position="6"/>
        <end position="26"/>
    </location>
</feature>
<proteinExistence type="predicted"/>
<dbReference type="Gene3D" id="3.40.710.10">
    <property type="entry name" value="DD-peptidase/beta-lactamase superfamily"/>
    <property type="match status" value="1"/>
</dbReference>
<dbReference type="Proteomes" id="UP000680279">
    <property type="component" value="Unassembled WGS sequence"/>
</dbReference>
<dbReference type="InterPro" id="IPR012338">
    <property type="entry name" value="Beta-lactam/transpept-like"/>
</dbReference>
<keyword evidence="3" id="KW-0121">Carboxypeptidase</keyword>
<keyword evidence="4" id="KW-1185">Reference proteome</keyword>
<protein>
    <submittedName>
        <fullName evidence="3">D-alanyl-D-alanine carboxypeptidase</fullName>
    </submittedName>
</protein>
<reference evidence="3 4" key="1">
    <citation type="submission" date="2021-03" db="EMBL/GenBank/DDBJ databases">
        <title>Antimicrobial resistance genes in bacteria isolated from Japanese honey, and their potential for conferring macrolide and lincosamide resistance in the American foulbrood pathogen Paenibacillus larvae.</title>
        <authorList>
            <person name="Okamoto M."/>
            <person name="Kumagai M."/>
            <person name="Kanamori H."/>
            <person name="Takamatsu D."/>
        </authorList>
    </citation>
    <scope>NUCLEOTIDE SEQUENCE [LARGE SCALE GENOMIC DNA]</scope>
    <source>
        <strain evidence="3 4">J1TS3</strain>
    </source>
</reference>
<keyword evidence="1" id="KW-0812">Transmembrane</keyword>
<dbReference type="InterPro" id="IPR000871">
    <property type="entry name" value="Beta-lactam_class-A"/>
</dbReference>
<dbReference type="Pfam" id="PF13354">
    <property type="entry name" value="Beta-lactamase2"/>
    <property type="match status" value="1"/>
</dbReference>
<gene>
    <name evidence="3" type="ORF">J1TS3_31040</name>
</gene>
<dbReference type="PANTHER" id="PTHR35333:SF3">
    <property type="entry name" value="BETA-LACTAMASE-TYPE TRANSPEPTIDASE FOLD CONTAINING PROTEIN"/>
    <property type="match status" value="1"/>
</dbReference>
<keyword evidence="3" id="KW-0378">Hydrolase</keyword>
<name>A0ABQ4K8D6_9BACI</name>
<dbReference type="InterPro" id="IPR045155">
    <property type="entry name" value="Beta-lactam_cat"/>
</dbReference>
<dbReference type="GO" id="GO:0004180">
    <property type="term" value="F:carboxypeptidase activity"/>
    <property type="evidence" value="ECO:0007669"/>
    <property type="project" value="UniProtKB-KW"/>
</dbReference>
<accession>A0ABQ4K8D6</accession>
<organism evidence="3 4">
    <name type="scientific">Siminovitchia fordii</name>
    <dbReference type="NCBI Taxonomy" id="254759"/>
    <lineage>
        <taxon>Bacteria</taxon>
        <taxon>Bacillati</taxon>
        <taxon>Bacillota</taxon>
        <taxon>Bacilli</taxon>
        <taxon>Bacillales</taxon>
        <taxon>Bacillaceae</taxon>
        <taxon>Siminovitchia</taxon>
    </lineage>
</organism>
<sequence>MKKILWIIAGALCIILLIIGFGIWFIQKEFKEDDPEFVMQLIKDQADSKDVALSIVHNGTRIADVNSDQPLPLASTMKIIVAIEYAKQAAEGTVDPEEKVSIKELDKYYLPKTDGGAHKAWMGSLKDDNDTEIEQVPISEVANGMITFSSNANTDFLIKRLGLDNINEVLIQTGLFQHEQIYPIGGAMFIPFTLMEEEQMSKKKALKVLQDMSLDEYRQRATEIVNQWDVEPPTAEQKRKAASALDMKFQKIWSDRLPRATTGDYVSLMEKLNSKQYFSKEIHTFLDPVMEGLMQNPQNREWLKHAGQKGGSTAFVLTKAMYAEDKKGNRTELAFFANDLGTIEQMQLTKKLNSFQLEILTNPSFRSKVEKEFGTSNSVNQTEL</sequence>
<evidence type="ECO:0000313" key="3">
    <source>
        <dbReference type="EMBL" id="GIN21970.1"/>
    </source>
</evidence>
<dbReference type="RefSeq" id="WP_018707923.1">
    <property type="nucleotide sequence ID" value="NZ_BOQT01000012.1"/>
</dbReference>
<keyword evidence="3" id="KW-0645">Protease</keyword>